<dbReference type="AlphaFoldDB" id="A0A9W4IFZ8"/>
<dbReference type="OrthoDB" id="2962993at2759"/>
<dbReference type="FunFam" id="1.20.1250.20:FF:000034">
    <property type="entry name" value="MFS general substrate transporter"/>
    <property type="match status" value="1"/>
</dbReference>
<dbReference type="GO" id="GO:0022857">
    <property type="term" value="F:transmembrane transporter activity"/>
    <property type="evidence" value="ECO:0007669"/>
    <property type="project" value="InterPro"/>
</dbReference>
<feature type="transmembrane region" description="Helical" evidence="6">
    <location>
        <begin position="186"/>
        <end position="205"/>
    </location>
</feature>
<dbReference type="Proteomes" id="UP001152646">
    <property type="component" value="Unassembled WGS sequence"/>
</dbReference>
<evidence type="ECO:0000256" key="2">
    <source>
        <dbReference type="ARBA" id="ARBA00022448"/>
    </source>
</evidence>
<dbReference type="GO" id="GO:0016020">
    <property type="term" value="C:membrane"/>
    <property type="evidence" value="ECO:0007669"/>
    <property type="project" value="UniProtKB-SubCell"/>
</dbReference>
<feature type="transmembrane region" description="Helical" evidence="6">
    <location>
        <begin position="323"/>
        <end position="346"/>
    </location>
</feature>
<dbReference type="PANTHER" id="PTHR43791">
    <property type="entry name" value="PERMEASE-RELATED"/>
    <property type="match status" value="1"/>
</dbReference>
<feature type="transmembrane region" description="Helical" evidence="6">
    <location>
        <begin position="403"/>
        <end position="418"/>
    </location>
</feature>
<keyword evidence="5 6" id="KW-0472">Membrane</keyword>
<evidence type="ECO:0000259" key="7">
    <source>
        <dbReference type="PROSITE" id="PS50850"/>
    </source>
</evidence>
<comment type="subcellular location">
    <subcellularLocation>
        <location evidence="1">Membrane</location>
        <topology evidence="1">Multi-pass membrane protein</topology>
    </subcellularLocation>
</comment>
<feature type="transmembrane region" description="Helical" evidence="6">
    <location>
        <begin position="157"/>
        <end position="174"/>
    </location>
</feature>
<evidence type="ECO:0000256" key="4">
    <source>
        <dbReference type="ARBA" id="ARBA00022989"/>
    </source>
</evidence>
<evidence type="ECO:0000313" key="9">
    <source>
        <dbReference type="Proteomes" id="UP001152646"/>
    </source>
</evidence>
<feature type="domain" description="Major facilitator superfamily (MFS) profile" evidence="7">
    <location>
        <begin position="76"/>
        <end position="518"/>
    </location>
</feature>
<dbReference type="EMBL" id="CAJVPA010000066">
    <property type="protein sequence ID" value="CAG8292134.1"/>
    <property type="molecule type" value="Genomic_DNA"/>
</dbReference>
<comment type="caution">
    <text evidence="8">The sequence shown here is derived from an EMBL/GenBank/DDBJ whole genome shotgun (WGS) entry which is preliminary data.</text>
</comment>
<organism evidence="8 9">
    <name type="scientific">Penicillium salamii</name>
    <dbReference type="NCBI Taxonomy" id="1612424"/>
    <lineage>
        <taxon>Eukaryota</taxon>
        <taxon>Fungi</taxon>
        <taxon>Dikarya</taxon>
        <taxon>Ascomycota</taxon>
        <taxon>Pezizomycotina</taxon>
        <taxon>Eurotiomycetes</taxon>
        <taxon>Eurotiomycetidae</taxon>
        <taxon>Eurotiales</taxon>
        <taxon>Aspergillaceae</taxon>
        <taxon>Penicillium</taxon>
    </lineage>
</organism>
<dbReference type="SUPFAM" id="SSF103473">
    <property type="entry name" value="MFS general substrate transporter"/>
    <property type="match status" value="1"/>
</dbReference>
<dbReference type="Pfam" id="PF07690">
    <property type="entry name" value="MFS_1"/>
    <property type="match status" value="1"/>
</dbReference>
<evidence type="ECO:0000256" key="3">
    <source>
        <dbReference type="ARBA" id="ARBA00022692"/>
    </source>
</evidence>
<proteinExistence type="predicted"/>
<dbReference type="PANTHER" id="PTHR43791:SF18">
    <property type="entry name" value="NICOTINIC ACID TRANSPORTER TNA1, PUTATIVE (AFU_ORTHOLOGUE AFUA_3G03820)-RELATED"/>
    <property type="match status" value="1"/>
</dbReference>
<dbReference type="Gene3D" id="1.20.1250.20">
    <property type="entry name" value="MFS general substrate transporter like domains"/>
    <property type="match status" value="1"/>
</dbReference>
<feature type="transmembrane region" description="Helical" evidence="6">
    <location>
        <begin position="378"/>
        <end position="397"/>
    </location>
</feature>
<feature type="transmembrane region" description="Helical" evidence="6">
    <location>
        <begin position="490"/>
        <end position="511"/>
    </location>
</feature>
<sequence length="544" mass="60766">MNSVTFFFSSFKMADTKAVKEKPSTQQFEDAIEKSPYSAESKMNGISADAEGRSLGPPSFEGVDEAAVLRKMDIRLIPMLSMLYLLAFLDRGNIGNAKIEGLVDDLHMTGPQYNWTCKILCVMLLSSPEILTVFFFTYCVFELPSNLLLKKLRPSRWLPLIMVAWGIVMTLMGVVKDYGGLLATRLFLGVAEAGLYPGVAYYITLWYPRHRAQFRQAMFFSAASVAGAFSGLLAYAIAKMDGVGGYAGWRWIFILEGLLTVLVALVAPFAIHDSPETATFLTEKERQFVIHSLRIQNSSDSHEMVVKDDKFQWRYVFDAFTDWQIWLGLFMYWGITCPLYGISLFLPSIIKDLGYKSSTAQLLTATWVSDRRKQRSPFILFFMGMIAIGFIMCLASTGRGVPGVMYFGIFVAVVGKYTDRIPTYRCAVAHSNLGIYPAFPGNVTWLSVNMAGDYKRAAGMAIYIGIGNLAGAMSSNFYRAQDAPNYILGHSLELAFVVVGMIAAVVLRLAYQRINKKRDAMDPSEYPSDPDSLGDRSPLFRYML</sequence>
<dbReference type="InterPro" id="IPR036259">
    <property type="entry name" value="MFS_trans_sf"/>
</dbReference>
<evidence type="ECO:0000256" key="1">
    <source>
        <dbReference type="ARBA" id="ARBA00004141"/>
    </source>
</evidence>
<evidence type="ECO:0000256" key="6">
    <source>
        <dbReference type="SAM" id="Phobius"/>
    </source>
</evidence>
<keyword evidence="2" id="KW-0813">Transport</keyword>
<keyword evidence="4 6" id="KW-1133">Transmembrane helix</keyword>
<evidence type="ECO:0000256" key="5">
    <source>
        <dbReference type="ARBA" id="ARBA00023136"/>
    </source>
</evidence>
<dbReference type="InterPro" id="IPR020846">
    <property type="entry name" value="MFS_dom"/>
</dbReference>
<dbReference type="InterPro" id="IPR011701">
    <property type="entry name" value="MFS"/>
</dbReference>
<keyword evidence="3 6" id="KW-0812">Transmembrane</keyword>
<accession>A0A9W4IFZ8</accession>
<protein>
    <recommendedName>
        <fullName evidence="7">Major facilitator superfamily (MFS) profile domain-containing protein</fullName>
    </recommendedName>
</protein>
<evidence type="ECO:0000313" key="8">
    <source>
        <dbReference type="EMBL" id="CAG8292134.1"/>
    </source>
</evidence>
<gene>
    <name evidence="8" type="ORF">PSALAMII_LOCUS1708</name>
</gene>
<feature type="transmembrane region" description="Helical" evidence="6">
    <location>
        <begin position="249"/>
        <end position="271"/>
    </location>
</feature>
<name>A0A9W4IFZ8_9EURO</name>
<reference evidence="8" key="1">
    <citation type="submission" date="2021-07" db="EMBL/GenBank/DDBJ databases">
        <authorList>
            <person name="Branca A.L. A."/>
        </authorList>
    </citation>
    <scope>NUCLEOTIDE SEQUENCE</scope>
</reference>
<dbReference type="PROSITE" id="PS50850">
    <property type="entry name" value="MFS"/>
    <property type="match status" value="1"/>
</dbReference>
<feature type="transmembrane region" description="Helical" evidence="6">
    <location>
        <begin position="115"/>
        <end position="137"/>
    </location>
</feature>
<feature type="transmembrane region" description="Helical" evidence="6">
    <location>
        <begin position="217"/>
        <end position="237"/>
    </location>
</feature>
<feature type="transmembrane region" description="Helical" evidence="6">
    <location>
        <begin position="460"/>
        <end position="478"/>
    </location>
</feature>